<evidence type="ECO:0008006" key="3">
    <source>
        <dbReference type="Google" id="ProtNLM"/>
    </source>
</evidence>
<comment type="caution">
    <text evidence="1">The sequence shown here is derived from an EMBL/GenBank/DDBJ whole genome shotgun (WGS) entry which is preliminary data.</text>
</comment>
<name>A0A1X2LE92_9MYCO</name>
<dbReference type="AlphaFoldDB" id="A0A1X2LE92"/>
<evidence type="ECO:0000313" key="2">
    <source>
        <dbReference type="Proteomes" id="UP000242320"/>
    </source>
</evidence>
<protein>
    <recommendedName>
        <fullName evidence="3">Restriction endonuclease</fullName>
    </recommendedName>
</protein>
<reference evidence="1 2" key="1">
    <citation type="submission" date="2017-04" db="EMBL/GenBank/DDBJ databases">
        <title>The new phylogeny of genus Mycobacterium.</title>
        <authorList>
            <person name="Tortoli E."/>
            <person name="Trovato A."/>
            <person name="Cirillo D.M."/>
        </authorList>
    </citation>
    <scope>NUCLEOTIDE SEQUENCE [LARGE SCALE GENOMIC DNA]</scope>
    <source>
        <strain evidence="1 2">DSM 45247</strain>
    </source>
</reference>
<proteinExistence type="predicted"/>
<sequence length="186" mass="20268">MGEALDVDEAQLAEFAALIRERNSIDARIGAILNRPATVGDIGEWIAAKVFDIELAATANNTAFDGHFTTGPLAGHTVNVKTYLQQYGSLDVTESPALDYYLIFTGPKSNLGSSRGTLRPFCIQSVYLFRSEDLLAELREAGSKIGIATSVRVAQWNAAEIYPRSTNPALILTDRQRAQLAMFCPE</sequence>
<gene>
    <name evidence="1" type="ORF">B8W69_00435</name>
</gene>
<dbReference type="Proteomes" id="UP000242320">
    <property type="component" value="Unassembled WGS sequence"/>
</dbReference>
<evidence type="ECO:0000313" key="1">
    <source>
        <dbReference type="EMBL" id="OSC32298.1"/>
    </source>
</evidence>
<keyword evidence="2" id="KW-1185">Reference proteome</keyword>
<dbReference type="RefSeq" id="WP_085288006.1">
    <property type="nucleotide sequence ID" value="NZ_NCXM01000001.1"/>
</dbReference>
<dbReference type="OrthoDB" id="2989189at2"/>
<accession>A0A1X2LE92</accession>
<organism evidence="1 2">
    <name type="scientific">Mycolicibacterium vulneris</name>
    <dbReference type="NCBI Taxonomy" id="547163"/>
    <lineage>
        <taxon>Bacteria</taxon>
        <taxon>Bacillati</taxon>
        <taxon>Actinomycetota</taxon>
        <taxon>Actinomycetes</taxon>
        <taxon>Mycobacteriales</taxon>
        <taxon>Mycobacteriaceae</taxon>
        <taxon>Mycolicibacterium</taxon>
    </lineage>
</organism>
<dbReference type="EMBL" id="NCXM01000001">
    <property type="protein sequence ID" value="OSC32298.1"/>
    <property type="molecule type" value="Genomic_DNA"/>
</dbReference>